<reference evidence="1 2" key="1">
    <citation type="journal article" date="2009" name="PLoS ONE">
        <title>The complete genome of Teredinibacter turnerae T7901: an intracellular endosymbiont of marine wood-boring bivalves (shipworms).</title>
        <authorList>
            <person name="Yang J.C."/>
            <person name="Madupu R."/>
            <person name="Durkin A.S."/>
            <person name="Ekborg N.A."/>
            <person name="Pedamallu C.S."/>
            <person name="Hostetler J.B."/>
            <person name="Radune D."/>
            <person name="Toms B.S."/>
            <person name="Henrissat B."/>
            <person name="Coutinho P.M."/>
            <person name="Schwarz S."/>
            <person name="Field L."/>
            <person name="Trindade-Silva A.E."/>
            <person name="Soares C.A.G."/>
            <person name="Elshahawi S."/>
            <person name="Hanora A."/>
            <person name="Schmidt E.W."/>
            <person name="Haygood M.G."/>
            <person name="Posfai J."/>
            <person name="Benner J."/>
            <person name="Madinger C."/>
            <person name="Nove J."/>
            <person name="Anton B."/>
            <person name="Chaudhary K."/>
            <person name="Foster J."/>
            <person name="Holman A."/>
            <person name="Kumar S."/>
            <person name="Lessard P.A."/>
            <person name="Luyten Y.A."/>
            <person name="Slatko B."/>
            <person name="Wood N."/>
            <person name="Wu B."/>
            <person name="Teplitski M."/>
            <person name="Mougous J.D."/>
            <person name="Ward N."/>
            <person name="Eisen J.A."/>
            <person name="Badger J.H."/>
            <person name="Distel D.L."/>
        </authorList>
    </citation>
    <scope>NUCLEOTIDE SEQUENCE [LARGE SCALE GENOMIC DNA]</scope>
    <source>
        <strain evidence="2">ATCC 39867 / T7901</strain>
    </source>
</reference>
<keyword evidence="2" id="KW-1185">Reference proteome</keyword>
<evidence type="ECO:0000313" key="1">
    <source>
        <dbReference type="EMBL" id="ACR12983.1"/>
    </source>
</evidence>
<organism evidence="1 2">
    <name type="scientific">Teredinibacter turnerae (strain ATCC 39867 / T7901)</name>
    <dbReference type="NCBI Taxonomy" id="377629"/>
    <lineage>
        <taxon>Bacteria</taxon>
        <taxon>Pseudomonadati</taxon>
        <taxon>Pseudomonadota</taxon>
        <taxon>Gammaproteobacteria</taxon>
        <taxon>Cellvibrionales</taxon>
        <taxon>Cellvibrionaceae</taxon>
        <taxon>Teredinibacter</taxon>
    </lineage>
</organism>
<dbReference type="KEGG" id="ttu:TERTU_3493"/>
<dbReference type="AlphaFoldDB" id="C5BRB9"/>
<sequence length="141" mass="15208">MLLSNASAASRRSVIVELEGGVCYAYLTHPNGSRPAFEVLVASSVILTDIREAKRLAKAGCPPPPTRDYTTAFTGNLPRSARDISFIWSDAGDAIIILVRGAKQAAIAEGRVYSRAIGRVGPYGYPWDEEAVRQAFQHVCA</sequence>
<proteinExistence type="predicted"/>
<dbReference type="Proteomes" id="UP000009080">
    <property type="component" value="Chromosome"/>
</dbReference>
<dbReference type="EMBL" id="CP001614">
    <property type="protein sequence ID" value="ACR12983.1"/>
    <property type="molecule type" value="Genomic_DNA"/>
</dbReference>
<accession>C5BRB9</accession>
<dbReference type="HOGENOM" id="CLU_1824393_0_0_6"/>
<dbReference type="OrthoDB" id="282508at2"/>
<dbReference type="RefSeq" id="WP_015819096.1">
    <property type="nucleotide sequence ID" value="NC_012997.1"/>
</dbReference>
<evidence type="ECO:0000313" key="2">
    <source>
        <dbReference type="Proteomes" id="UP000009080"/>
    </source>
</evidence>
<name>C5BRB9_TERTT</name>
<dbReference type="eggNOG" id="ENOG503048U">
    <property type="taxonomic scope" value="Bacteria"/>
</dbReference>
<protein>
    <submittedName>
        <fullName evidence="1">Uncharacterized protein</fullName>
    </submittedName>
</protein>
<gene>
    <name evidence="1" type="ordered locus">TERTU_3493</name>
</gene>